<protein>
    <submittedName>
        <fullName evidence="1">Trypsin-like peptidase</fullName>
    </submittedName>
</protein>
<dbReference type="InterPro" id="IPR043504">
    <property type="entry name" value="Peptidase_S1_PA_chymotrypsin"/>
</dbReference>
<accession>A0A4R6Z0A4</accession>
<dbReference type="SUPFAM" id="SSF50494">
    <property type="entry name" value="Trypsin-like serine proteases"/>
    <property type="match status" value="1"/>
</dbReference>
<dbReference type="Gene3D" id="2.40.10.10">
    <property type="entry name" value="Trypsin-like serine proteases"/>
    <property type="match status" value="2"/>
</dbReference>
<dbReference type="EMBL" id="SNZH01000005">
    <property type="protein sequence ID" value="TDR44941.1"/>
    <property type="molecule type" value="Genomic_DNA"/>
</dbReference>
<dbReference type="InterPro" id="IPR009003">
    <property type="entry name" value="Peptidase_S1_PA"/>
</dbReference>
<dbReference type="Proteomes" id="UP000295293">
    <property type="component" value="Unassembled WGS sequence"/>
</dbReference>
<dbReference type="AlphaFoldDB" id="A0A4R6Z0A4"/>
<sequence>MMDIRRGIVRITAGGDRGTGFLVRDAQNSLCILTAMHVVADVEASIAAGSPQWRASHATVAFHEQSSIAIDLAAVEQSDAREDWVMLPLHAERRPDFPDSLSPLTLAQLSDSSAQPLWKTHGYPYIDAHDGTPIGGTIRAAHDGEIVLFCTELQMSEAALAAGYSGAPCIWEGAVVGVIIETLKDEQGQCVFGRLYARPIASIARRCNLPLESDEEPFEREVAAELYNLPPPSLKGVAQALNIDPEVQADVLLSRIARAVLRAGSAELCNAISLSIGYLANPQAIAEMSVAQKLCRRAVEVLHCLRQRESLCVAAVARREGAKMLVARALNRYGDIDRHLGFMALTEFTASERKRKLREQLLLLFNAEESEMGEAQLERLLRENVVNPVMAFAYDPRINPRDVVASYANVHALLLLDEHAPTELLRSRYPVSQPYKDADEEKSVFDSLNDARLRLRRKP</sequence>
<proteinExistence type="predicted"/>
<organism evidence="1 2">
    <name type="scientific">Tahibacter aquaticus</name>
    <dbReference type="NCBI Taxonomy" id="520092"/>
    <lineage>
        <taxon>Bacteria</taxon>
        <taxon>Pseudomonadati</taxon>
        <taxon>Pseudomonadota</taxon>
        <taxon>Gammaproteobacteria</taxon>
        <taxon>Lysobacterales</taxon>
        <taxon>Rhodanobacteraceae</taxon>
        <taxon>Tahibacter</taxon>
    </lineage>
</organism>
<dbReference type="OrthoDB" id="9843731at2"/>
<dbReference type="Pfam" id="PF13365">
    <property type="entry name" value="Trypsin_2"/>
    <property type="match status" value="1"/>
</dbReference>
<evidence type="ECO:0000313" key="2">
    <source>
        <dbReference type="Proteomes" id="UP000295293"/>
    </source>
</evidence>
<reference evidence="1 2" key="1">
    <citation type="submission" date="2019-03" db="EMBL/GenBank/DDBJ databases">
        <title>Genomic Encyclopedia of Type Strains, Phase IV (KMG-IV): sequencing the most valuable type-strain genomes for metagenomic binning, comparative biology and taxonomic classification.</title>
        <authorList>
            <person name="Goeker M."/>
        </authorList>
    </citation>
    <scope>NUCLEOTIDE SEQUENCE [LARGE SCALE GENOMIC DNA]</scope>
    <source>
        <strain evidence="1 2">DSM 21667</strain>
    </source>
</reference>
<evidence type="ECO:0000313" key="1">
    <source>
        <dbReference type="EMBL" id="TDR44941.1"/>
    </source>
</evidence>
<keyword evidence="2" id="KW-1185">Reference proteome</keyword>
<name>A0A4R6Z0A4_9GAMM</name>
<comment type="caution">
    <text evidence="1">The sequence shown here is derived from an EMBL/GenBank/DDBJ whole genome shotgun (WGS) entry which is preliminary data.</text>
</comment>
<gene>
    <name evidence="1" type="ORF">DFR29_105124</name>
</gene>